<keyword evidence="2" id="KW-1185">Reference proteome</keyword>
<accession>A0ACC2TIF4</accession>
<reference evidence="1" key="1">
    <citation type="submission" date="2022-04" db="EMBL/GenBank/DDBJ databases">
        <title>Genome of the entomopathogenic fungus Entomophthora muscae.</title>
        <authorList>
            <person name="Elya C."/>
            <person name="Lovett B.R."/>
            <person name="Lee E."/>
            <person name="Macias A.M."/>
            <person name="Hajek A.E."/>
            <person name="De Bivort B.L."/>
            <person name="Kasson M.T."/>
            <person name="De Fine Licht H.H."/>
            <person name="Stajich J.E."/>
        </authorList>
    </citation>
    <scope>NUCLEOTIDE SEQUENCE</scope>
    <source>
        <strain evidence="1">Berkeley</strain>
    </source>
</reference>
<evidence type="ECO:0000313" key="2">
    <source>
        <dbReference type="Proteomes" id="UP001165960"/>
    </source>
</evidence>
<dbReference type="Proteomes" id="UP001165960">
    <property type="component" value="Unassembled WGS sequence"/>
</dbReference>
<proteinExistence type="predicted"/>
<gene>
    <name evidence="1" type="ORF">DSO57_1007986</name>
</gene>
<sequence>MSDDNQSLKEKIVSLTENELERFRQDWLSEVNQKTSQASNKLKYTNDSGSHKIQKQSEVSSNTLEESQEALASLVQSSHDIKSLSDGQRHQVALELYKEAVSDEKKGKLGEALGKYRRAFKLDPDVDLSYRAYYRHLTQETGGNPEQSPFSGVEEEFEFVNHILPF</sequence>
<name>A0ACC2TIF4_9FUNG</name>
<dbReference type="EMBL" id="QTSX02002864">
    <property type="protein sequence ID" value="KAJ9074296.1"/>
    <property type="molecule type" value="Genomic_DNA"/>
</dbReference>
<evidence type="ECO:0000313" key="1">
    <source>
        <dbReference type="EMBL" id="KAJ9074296.1"/>
    </source>
</evidence>
<organism evidence="1 2">
    <name type="scientific">Entomophthora muscae</name>
    <dbReference type="NCBI Taxonomy" id="34485"/>
    <lineage>
        <taxon>Eukaryota</taxon>
        <taxon>Fungi</taxon>
        <taxon>Fungi incertae sedis</taxon>
        <taxon>Zoopagomycota</taxon>
        <taxon>Entomophthoromycotina</taxon>
        <taxon>Entomophthoromycetes</taxon>
        <taxon>Entomophthorales</taxon>
        <taxon>Entomophthoraceae</taxon>
        <taxon>Entomophthora</taxon>
    </lineage>
</organism>
<comment type="caution">
    <text evidence="1">The sequence shown here is derived from an EMBL/GenBank/DDBJ whole genome shotgun (WGS) entry which is preliminary data.</text>
</comment>
<protein>
    <submittedName>
        <fullName evidence="1">Uncharacterized protein</fullName>
    </submittedName>
</protein>